<dbReference type="InterPro" id="IPR042108">
    <property type="entry name" value="GTPase_HflX_N_sf"/>
</dbReference>
<comment type="subunit">
    <text evidence="5">Monomer. Associates with the 50S ribosomal subunit.</text>
</comment>
<keyword evidence="5" id="KW-0963">Cytoplasm</keyword>
<keyword evidence="10" id="KW-1185">Reference proteome</keyword>
<dbReference type="EMBL" id="CP006873">
    <property type="protein sequence ID" value="AID37319.1"/>
    <property type="molecule type" value="Genomic_DNA"/>
</dbReference>
<keyword evidence="1 7" id="KW-0479">Metal-binding</keyword>
<dbReference type="HOGENOM" id="CLU_019597_2_1_10"/>
<feature type="binding site" evidence="6">
    <location>
        <begin position="227"/>
        <end position="234"/>
    </location>
    <ligand>
        <name>GTP</name>
        <dbReference type="ChEBI" id="CHEBI:37565"/>
    </ligand>
</feature>
<dbReference type="GO" id="GO:0043022">
    <property type="term" value="F:ribosome binding"/>
    <property type="evidence" value="ECO:0007669"/>
    <property type="project" value="TreeGrafter"/>
</dbReference>
<dbReference type="STRING" id="1415657.FNIIJ_013"/>
<keyword evidence="2 5" id="KW-0547">Nucleotide-binding</keyword>
<dbReference type="PROSITE" id="PS51705">
    <property type="entry name" value="G_HFLX"/>
    <property type="match status" value="1"/>
</dbReference>
<dbReference type="GO" id="GO:0046872">
    <property type="term" value="F:metal ion binding"/>
    <property type="evidence" value="ECO:0007669"/>
    <property type="project" value="UniProtKB-KW"/>
</dbReference>
<dbReference type="KEGG" id="elv:FNIIJ_013"/>
<dbReference type="PIRSF" id="PIRSF006809">
    <property type="entry name" value="GTP-binding_hflX_prd"/>
    <property type="match status" value="1"/>
</dbReference>
<dbReference type="PANTHER" id="PTHR10229:SF0">
    <property type="entry name" value="GTP-BINDING PROTEIN 6-RELATED"/>
    <property type="match status" value="1"/>
</dbReference>
<dbReference type="SUPFAM" id="SSF52540">
    <property type="entry name" value="P-loop containing nucleoside triphosphate hydrolases"/>
    <property type="match status" value="1"/>
</dbReference>
<dbReference type="Gene3D" id="3.40.50.11060">
    <property type="entry name" value="GTPase HflX, N-terminal domain"/>
    <property type="match status" value="1"/>
</dbReference>
<dbReference type="InterPro" id="IPR005225">
    <property type="entry name" value="Small_GTP-bd"/>
</dbReference>
<evidence type="ECO:0000256" key="6">
    <source>
        <dbReference type="PIRSR" id="PIRSR006809-1"/>
    </source>
</evidence>
<keyword evidence="4 5" id="KW-0342">GTP-binding</keyword>
<comment type="function">
    <text evidence="5">GTPase that associates with the 50S ribosomal subunit and may have a role during protein synthesis or ribosome biogenesis.</text>
</comment>
<evidence type="ECO:0000256" key="3">
    <source>
        <dbReference type="ARBA" id="ARBA00022842"/>
    </source>
</evidence>
<feature type="binding site" evidence="6">
    <location>
        <begin position="273"/>
        <end position="276"/>
    </location>
    <ligand>
        <name>GTP</name>
        <dbReference type="ChEBI" id="CHEBI:37565"/>
    </ligand>
</feature>
<evidence type="ECO:0000256" key="5">
    <source>
        <dbReference type="HAMAP-Rule" id="MF_00900"/>
    </source>
</evidence>
<dbReference type="InterPro" id="IPR006073">
    <property type="entry name" value="GTP-bd"/>
</dbReference>
<dbReference type="Proteomes" id="UP000027148">
    <property type="component" value="Chromosome"/>
</dbReference>
<dbReference type="RefSeq" id="WP_051673225.1">
    <property type="nucleotide sequence ID" value="NZ_CP006873.1"/>
</dbReference>
<name>A0A068DSH0_9FLAO</name>
<dbReference type="AlphaFoldDB" id="A0A068DSH0"/>
<evidence type="ECO:0000256" key="7">
    <source>
        <dbReference type="PIRSR" id="PIRSR006809-2"/>
    </source>
</evidence>
<feature type="domain" description="Hflx-type G" evidence="8">
    <location>
        <begin position="221"/>
        <end position="390"/>
    </location>
</feature>
<dbReference type="Gene3D" id="3.40.50.300">
    <property type="entry name" value="P-loop containing nucleotide triphosphate hydrolases"/>
    <property type="match status" value="1"/>
</dbReference>
<gene>
    <name evidence="5 9" type="primary">hflX</name>
    <name evidence="9" type="ORF">FNIIJ_013</name>
</gene>
<dbReference type="NCBIfam" id="TIGR03156">
    <property type="entry name" value="GTP_HflX"/>
    <property type="match status" value="1"/>
</dbReference>
<dbReference type="InterPro" id="IPR032305">
    <property type="entry name" value="GTP-bd_M"/>
</dbReference>
<dbReference type="GO" id="GO:0003924">
    <property type="term" value="F:GTPase activity"/>
    <property type="evidence" value="ECO:0007669"/>
    <property type="project" value="UniProtKB-UniRule"/>
</dbReference>
<evidence type="ECO:0000313" key="10">
    <source>
        <dbReference type="Proteomes" id="UP000027148"/>
    </source>
</evidence>
<accession>A0A068DSH0</accession>
<comment type="similarity">
    <text evidence="5">Belongs to the TRAFAC class OBG-HflX-like GTPase superfamily. HflX GTPase family.</text>
</comment>
<dbReference type="GO" id="GO:0005737">
    <property type="term" value="C:cytoplasm"/>
    <property type="evidence" value="ECO:0007669"/>
    <property type="project" value="UniProtKB-SubCell"/>
</dbReference>
<dbReference type="GO" id="GO:0005525">
    <property type="term" value="F:GTP binding"/>
    <property type="evidence" value="ECO:0007669"/>
    <property type="project" value="UniProtKB-UniRule"/>
</dbReference>
<dbReference type="NCBIfam" id="TIGR00231">
    <property type="entry name" value="small_GTP"/>
    <property type="match status" value="1"/>
</dbReference>
<feature type="binding site" evidence="6">
    <location>
        <begin position="252"/>
        <end position="256"/>
    </location>
    <ligand>
        <name>GTP</name>
        <dbReference type="ChEBI" id="CHEBI:37565"/>
    </ligand>
</feature>
<dbReference type="PANTHER" id="PTHR10229">
    <property type="entry name" value="GTP-BINDING PROTEIN HFLX"/>
    <property type="match status" value="1"/>
</dbReference>
<dbReference type="InterPro" id="IPR027417">
    <property type="entry name" value="P-loop_NTPase"/>
</dbReference>
<evidence type="ECO:0000256" key="1">
    <source>
        <dbReference type="ARBA" id="ARBA00022723"/>
    </source>
</evidence>
<feature type="binding site" evidence="7">
    <location>
        <position position="234"/>
    </location>
    <ligand>
        <name>Mg(2+)</name>
        <dbReference type="ChEBI" id="CHEBI:18420"/>
    </ligand>
</feature>
<evidence type="ECO:0000313" key="9">
    <source>
        <dbReference type="EMBL" id="AID37319.1"/>
    </source>
</evidence>
<dbReference type="CDD" id="cd01878">
    <property type="entry name" value="HflX"/>
    <property type="match status" value="1"/>
</dbReference>
<organism evidence="9 10">
    <name type="scientific">Candidatus Walczuchella monophlebidarum</name>
    <dbReference type="NCBI Taxonomy" id="1415657"/>
    <lineage>
        <taxon>Bacteria</taxon>
        <taxon>Pseudomonadati</taxon>
        <taxon>Bacteroidota</taxon>
        <taxon>Flavobacteriia</taxon>
        <taxon>Flavobacteriales</taxon>
        <taxon>Candidatus Walczuchella</taxon>
    </lineage>
</organism>
<keyword evidence="3 7" id="KW-0460">Magnesium</keyword>
<dbReference type="PRINTS" id="PR00326">
    <property type="entry name" value="GTP1OBG"/>
</dbReference>
<dbReference type="InterPro" id="IPR030394">
    <property type="entry name" value="G_HFLX_dom"/>
</dbReference>
<dbReference type="InterPro" id="IPR016496">
    <property type="entry name" value="GTPase_HflX"/>
</dbReference>
<dbReference type="Pfam" id="PF13167">
    <property type="entry name" value="GTP-bdg_N"/>
    <property type="match status" value="1"/>
</dbReference>
<dbReference type="Pfam" id="PF16360">
    <property type="entry name" value="GTP-bdg_M"/>
    <property type="match status" value="1"/>
</dbReference>
<comment type="cofactor">
    <cofactor evidence="7">
        <name>Mg(2+)</name>
        <dbReference type="ChEBI" id="CHEBI:18420"/>
    </cofactor>
</comment>
<sequence length="393" mass="45920">MIENKYRQCKRAVLIGLITTEQGKNKSKEYLDELNLLAETAKIEVCAIFFQRVCRSDTKTFRSDTKTFRSDTKTFRSDTKTFIGYGKLQDIVVYVKTHSIDTIIFDDELSPRQLKNIRKYIECTIIDRTQLILDIFYNRAKTYYARTQVEMAQYQYLLPRLTRMWTHLERQRGGIGFRGPGETELETDRRILRDRIGSLRRRLLSIDTQMSIQRKHRNKFIRVAIIGYTNVGKSTLMNILSKSTVFIENKLFATVDTTVRKTVIGNIPLLITDTVGFIRKLPTLLIKSFKSTLDEVRESDILLHVIDISHESFEEHIHIVRDTLSEIGIIDKPVLMVFNKIDTVNNLTFQEWKHNSCMKYSNKTVFLSAKMGIGISELKQMLFNQIKILHQKR</sequence>
<dbReference type="Pfam" id="PF01926">
    <property type="entry name" value="MMR_HSR1"/>
    <property type="match status" value="1"/>
</dbReference>
<comment type="subcellular location">
    <subcellularLocation>
        <location evidence="5">Cytoplasm</location>
    </subcellularLocation>
    <text evidence="5">May associate with membranes.</text>
</comment>
<feature type="binding site" evidence="6">
    <location>
        <begin position="368"/>
        <end position="370"/>
    </location>
    <ligand>
        <name>GTP</name>
        <dbReference type="ChEBI" id="CHEBI:37565"/>
    </ligand>
</feature>
<dbReference type="HAMAP" id="MF_00900">
    <property type="entry name" value="GTPase_HflX"/>
    <property type="match status" value="1"/>
</dbReference>
<proteinExistence type="inferred from homology"/>
<evidence type="ECO:0000259" key="8">
    <source>
        <dbReference type="PROSITE" id="PS51705"/>
    </source>
</evidence>
<dbReference type="OrthoDB" id="9812272at2"/>
<reference evidence="9 10" key="1">
    <citation type="journal article" date="2014" name="Genome Biol. Evol.">
        <title>Genome sequence of "Candidatus Walczuchella monophlebidarum" the flavobacterial endosymbiont of Llaveia axin axin (Hemiptera: Coccoidea: Monophlebidae).</title>
        <authorList>
            <person name="Rosas-Perez T."/>
            <person name="Rosenblueth M."/>
            <person name="Rincon-Rosales R."/>
            <person name="Mora J."/>
            <person name="Martinez-Romero E."/>
        </authorList>
    </citation>
    <scope>NUCLEOTIDE SEQUENCE [LARGE SCALE GENOMIC DNA]</scope>
    <source>
        <strain evidence="9">FNIIJ</strain>
    </source>
</reference>
<dbReference type="InterPro" id="IPR025121">
    <property type="entry name" value="GTPase_HflX_N"/>
</dbReference>
<evidence type="ECO:0000256" key="2">
    <source>
        <dbReference type="ARBA" id="ARBA00022741"/>
    </source>
</evidence>
<feature type="binding site" evidence="6">
    <location>
        <begin position="339"/>
        <end position="342"/>
    </location>
    <ligand>
        <name>GTP</name>
        <dbReference type="ChEBI" id="CHEBI:37565"/>
    </ligand>
</feature>
<evidence type="ECO:0000256" key="4">
    <source>
        <dbReference type="ARBA" id="ARBA00023134"/>
    </source>
</evidence>
<dbReference type="Gene3D" id="6.10.250.2860">
    <property type="match status" value="1"/>
</dbReference>
<feature type="binding site" evidence="7">
    <location>
        <position position="254"/>
    </location>
    <ligand>
        <name>Mg(2+)</name>
        <dbReference type="ChEBI" id="CHEBI:18420"/>
    </ligand>
</feature>
<protein>
    <recommendedName>
        <fullName evidence="5">GTPase HflX</fullName>
    </recommendedName>
    <alternativeName>
        <fullName evidence="5">GTP-binding protein HflX</fullName>
    </alternativeName>
</protein>